<reference evidence="9 10" key="1">
    <citation type="submission" date="2017-03" db="EMBL/GenBank/DDBJ databases">
        <title>Genomes of endolithic fungi from Antarctica.</title>
        <authorList>
            <person name="Coleine C."/>
            <person name="Masonjones S."/>
            <person name="Stajich J.E."/>
        </authorList>
    </citation>
    <scope>NUCLEOTIDE SEQUENCE [LARGE SCALE GENOMIC DNA]</scope>
    <source>
        <strain evidence="9 10">CCFEE 6314</strain>
    </source>
</reference>
<dbReference type="PANTHER" id="PTHR40021">
    <property type="entry name" value="DEFECT AT LOW TEMPERATURE PROTEIN 1"/>
    <property type="match status" value="1"/>
</dbReference>
<evidence type="ECO:0000256" key="3">
    <source>
        <dbReference type="ARBA" id="ARBA00021353"/>
    </source>
</evidence>
<dbReference type="Proteomes" id="UP000288859">
    <property type="component" value="Unassembled WGS sequence"/>
</dbReference>
<feature type="transmembrane region" description="Helical" evidence="7">
    <location>
        <begin position="12"/>
        <end position="32"/>
    </location>
</feature>
<proteinExistence type="inferred from homology"/>
<evidence type="ECO:0000256" key="7">
    <source>
        <dbReference type="RuleBase" id="RU367100"/>
    </source>
</evidence>
<feature type="region of interest" description="Disordered" evidence="8">
    <location>
        <begin position="353"/>
        <end position="453"/>
    </location>
</feature>
<feature type="transmembrane region" description="Helical" evidence="7">
    <location>
        <begin position="52"/>
        <end position="72"/>
    </location>
</feature>
<gene>
    <name evidence="7" type="primary">DLT1</name>
    <name evidence="9" type="ORF">B0A52_08384</name>
</gene>
<feature type="region of interest" description="Disordered" evidence="8">
    <location>
        <begin position="469"/>
        <end position="520"/>
    </location>
</feature>
<keyword evidence="4 7" id="KW-0812">Transmembrane</keyword>
<sequence>MAKAKAKAKRVVFRIFYSTSFTIVFLIQIAFICVTPADALYESYKRRRILDIFLISGAYVVTAFLASLVYASRLYTNRAVIRSIPKTFMPIEKEDLPGRRVHKLIRECLERSAVIAYQARPRSKRIEHETTLASDRVLTLTKSRISTDPNSEPRWGIVDHPGWSSPAAQEMPGLEYAAVIDELIGLIEAKAVSLVPADPLTEPRDDGTPLPDPRIVDQLLWRESWSMRKYLSHLIEIDVAPDSVVTEDFLSSYERARFSAEPLSESDFQTLMRLFAELLRSMKSVEVDLLSFDDSSHHFSSETTSLASLSKAHSQIQRPTQETASIISAFSETGSVRRHHQNAHALYHLSSDDSVPSIASEDREAPQHNHTNLSSYQDGNESDDESSLFNSESRYSLRTAPTNISTPGVGSQSRHGTSLGYSHGSGSLSHMQSNSTSRMFSAPSQPQSQAHSHSNLVFYSHRPSARSVASYASSHSYRGRRNSTSSRSRSEARSSPTGSVIRLARPDEDDGTGLPFRYVQ</sequence>
<accession>A0A438MW39</accession>
<feature type="compositionally biased region" description="Polar residues" evidence="8">
    <location>
        <begin position="387"/>
        <end position="414"/>
    </location>
</feature>
<evidence type="ECO:0000256" key="2">
    <source>
        <dbReference type="ARBA" id="ARBA00005550"/>
    </source>
</evidence>
<dbReference type="GO" id="GO:0016020">
    <property type="term" value="C:membrane"/>
    <property type="evidence" value="ECO:0007669"/>
    <property type="project" value="UniProtKB-SubCell"/>
</dbReference>
<evidence type="ECO:0000256" key="4">
    <source>
        <dbReference type="ARBA" id="ARBA00022692"/>
    </source>
</evidence>
<keyword evidence="5 7" id="KW-1133">Transmembrane helix</keyword>
<comment type="caution">
    <text evidence="9">The sequence shown here is derived from an EMBL/GenBank/DDBJ whole genome shotgun (WGS) entry which is preliminary data.</text>
</comment>
<dbReference type="OrthoDB" id="4096362at2759"/>
<feature type="compositionally biased region" description="Polar residues" evidence="8">
    <location>
        <begin position="368"/>
        <end position="379"/>
    </location>
</feature>
<keyword evidence="6 7" id="KW-0472">Membrane</keyword>
<dbReference type="VEuPathDB" id="FungiDB:PV10_00961"/>
<dbReference type="InterPro" id="IPR038869">
    <property type="entry name" value="DLT1"/>
</dbReference>
<evidence type="ECO:0000256" key="8">
    <source>
        <dbReference type="SAM" id="MobiDB-lite"/>
    </source>
</evidence>
<evidence type="ECO:0000256" key="1">
    <source>
        <dbReference type="ARBA" id="ARBA00002489"/>
    </source>
</evidence>
<evidence type="ECO:0000313" key="10">
    <source>
        <dbReference type="Proteomes" id="UP000288859"/>
    </source>
</evidence>
<protein>
    <recommendedName>
        <fullName evidence="3 7">Defect at low temperature protein 1</fullName>
    </recommendedName>
</protein>
<feature type="compositionally biased region" description="Low complexity" evidence="8">
    <location>
        <begin position="441"/>
        <end position="453"/>
    </location>
</feature>
<comment type="similarity">
    <text evidence="2 7">Belongs to the DLT1 family.</text>
</comment>
<feature type="compositionally biased region" description="Low complexity" evidence="8">
    <location>
        <begin position="415"/>
        <end position="430"/>
    </location>
</feature>
<name>A0A438MW39_EXOME</name>
<organism evidence="9 10">
    <name type="scientific">Exophiala mesophila</name>
    <name type="common">Black yeast-like fungus</name>
    <dbReference type="NCBI Taxonomy" id="212818"/>
    <lineage>
        <taxon>Eukaryota</taxon>
        <taxon>Fungi</taxon>
        <taxon>Dikarya</taxon>
        <taxon>Ascomycota</taxon>
        <taxon>Pezizomycotina</taxon>
        <taxon>Eurotiomycetes</taxon>
        <taxon>Chaetothyriomycetidae</taxon>
        <taxon>Chaetothyriales</taxon>
        <taxon>Herpotrichiellaceae</taxon>
        <taxon>Exophiala</taxon>
    </lineage>
</organism>
<evidence type="ECO:0000256" key="5">
    <source>
        <dbReference type="ARBA" id="ARBA00022989"/>
    </source>
</evidence>
<dbReference type="AlphaFoldDB" id="A0A438MW39"/>
<comment type="function">
    <text evidence="1 7">Required for growth under high-pressure and low-temperature conditions.</text>
</comment>
<dbReference type="EMBL" id="NAJM01000042">
    <property type="protein sequence ID" value="RVX67974.1"/>
    <property type="molecule type" value="Genomic_DNA"/>
</dbReference>
<evidence type="ECO:0000313" key="9">
    <source>
        <dbReference type="EMBL" id="RVX67974.1"/>
    </source>
</evidence>
<evidence type="ECO:0000256" key="6">
    <source>
        <dbReference type="ARBA" id="ARBA00023136"/>
    </source>
</evidence>
<comment type="subcellular location">
    <subcellularLocation>
        <location evidence="7">Membrane</location>
        <topology evidence="7">Multi-pass membrane protein</topology>
    </subcellularLocation>
</comment>
<dbReference type="PANTHER" id="PTHR40021:SF1">
    <property type="entry name" value="DEFECT AT LOW TEMPERATURE PROTEIN 1"/>
    <property type="match status" value="1"/>
</dbReference>